<dbReference type="RefSeq" id="WP_188466094.1">
    <property type="nucleotide sequence ID" value="NZ_BMFQ01000003.1"/>
</dbReference>
<reference evidence="1" key="2">
    <citation type="submission" date="2020-09" db="EMBL/GenBank/DDBJ databases">
        <authorList>
            <person name="Sun Q."/>
            <person name="Zhou Y."/>
        </authorList>
    </citation>
    <scope>NUCLEOTIDE SEQUENCE</scope>
    <source>
        <strain evidence="1">CGMCC 1.12751</strain>
    </source>
</reference>
<protein>
    <submittedName>
        <fullName evidence="1">Uncharacterized protein</fullName>
    </submittedName>
</protein>
<comment type="caution">
    <text evidence="1">The sequence shown here is derived from an EMBL/GenBank/DDBJ whole genome shotgun (WGS) entry which is preliminary data.</text>
</comment>
<organism evidence="1 2">
    <name type="scientific">Bizionia arctica</name>
    <dbReference type="NCBI Taxonomy" id="1495645"/>
    <lineage>
        <taxon>Bacteria</taxon>
        <taxon>Pseudomonadati</taxon>
        <taxon>Bacteroidota</taxon>
        <taxon>Flavobacteriia</taxon>
        <taxon>Flavobacteriales</taxon>
        <taxon>Flavobacteriaceae</taxon>
        <taxon>Bizionia</taxon>
    </lineage>
</organism>
<evidence type="ECO:0000313" key="2">
    <source>
        <dbReference type="Proteomes" id="UP000625976"/>
    </source>
</evidence>
<evidence type="ECO:0000313" key="1">
    <source>
        <dbReference type="EMBL" id="GGG56276.1"/>
    </source>
</evidence>
<keyword evidence="2" id="KW-1185">Reference proteome</keyword>
<name>A0A917GTC9_9FLAO</name>
<proteinExistence type="predicted"/>
<dbReference type="AlphaFoldDB" id="A0A917GTC9"/>
<accession>A0A917GTC9</accession>
<reference evidence="1" key="1">
    <citation type="journal article" date="2014" name="Int. J. Syst. Evol. Microbiol.">
        <title>Complete genome sequence of Corynebacterium casei LMG S-19264T (=DSM 44701T), isolated from a smear-ripened cheese.</title>
        <authorList>
            <consortium name="US DOE Joint Genome Institute (JGI-PGF)"/>
            <person name="Walter F."/>
            <person name="Albersmeier A."/>
            <person name="Kalinowski J."/>
            <person name="Ruckert C."/>
        </authorList>
    </citation>
    <scope>NUCLEOTIDE SEQUENCE</scope>
    <source>
        <strain evidence="1">CGMCC 1.12751</strain>
    </source>
</reference>
<gene>
    <name evidence="1" type="ORF">GCM10010976_28910</name>
</gene>
<dbReference type="Proteomes" id="UP000625976">
    <property type="component" value="Unassembled WGS sequence"/>
</dbReference>
<dbReference type="EMBL" id="BMFQ01000003">
    <property type="protein sequence ID" value="GGG56276.1"/>
    <property type="molecule type" value="Genomic_DNA"/>
</dbReference>
<sequence length="174" mass="20266">MKLFLKYLGEYLRSYPQVKFSKNDAIQIRDSAMGHLGFTNINQLRDRYEGQSFFDKTMKNIGGLMAVQKYLNKELIDVDKANLTDFHPYIKLNDTKIDVHVFDFGTLPSLKVDDINDTVFFIIQKDNLTFLLCGFASVEVIKQNLIETCIVRSSTDYYMDFTGFKFLKHIDMLK</sequence>